<dbReference type="Proteomes" id="UP001597145">
    <property type="component" value="Unassembled WGS sequence"/>
</dbReference>
<evidence type="ECO:0000259" key="4">
    <source>
        <dbReference type="PROSITE" id="PS50893"/>
    </source>
</evidence>
<dbReference type="SMART" id="SM00382">
    <property type="entry name" value="AAA"/>
    <property type="match status" value="1"/>
</dbReference>
<accession>A0ABW4FWS7</accession>
<feature type="domain" description="ABC transporter" evidence="4">
    <location>
        <begin position="2"/>
        <end position="231"/>
    </location>
</feature>
<protein>
    <submittedName>
        <fullName evidence="5">ABC transporter ATP-binding protein</fullName>
    </submittedName>
</protein>
<dbReference type="InterPro" id="IPR017911">
    <property type="entry name" value="MacB-like_ATP-bd"/>
</dbReference>
<keyword evidence="3 5" id="KW-0067">ATP-binding</keyword>
<proteinExistence type="predicted"/>
<dbReference type="CDD" id="cd03255">
    <property type="entry name" value="ABC_MJ0796_LolCDE_FtsE"/>
    <property type="match status" value="1"/>
</dbReference>
<dbReference type="PROSITE" id="PS00211">
    <property type="entry name" value="ABC_TRANSPORTER_1"/>
    <property type="match status" value="1"/>
</dbReference>
<dbReference type="PANTHER" id="PTHR24220:SF86">
    <property type="entry name" value="ABC TRANSPORTER ABCH.1"/>
    <property type="match status" value="1"/>
</dbReference>
<organism evidence="5 6">
    <name type="scientific">Pseudonocardia aurantiaca</name>
    <dbReference type="NCBI Taxonomy" id="75290"/>
    <lineage>
        <taxon>Bacteria</taxon>
        <taxon>Bacillati</taxon>
        <taxon>Actinomycetota</taxon>
        <taxon>Actinomycetes</taxon>
        <taxon>Pseudonocardiales</taxon>
        <taxon>Pseudonocardiaceae</taxon>
        <taxon>Pseudonocardia</taxon>
    </lineage>
</organism>
<dbReference type="InterPro" id="IPR017871">
    <property type="entry name" value="ABC_transporter-like_CS"/>
</dbReference>
<comment type="caution">
    <text evidence="5">The sequence shown here is derived from an EMBL/GenBank/DDBJ whole genome shotgun (WGS) entry which is preliminary data.</text>
</comment>
<dbReference type="Gene3D" id="3.40.50.300">
    <property type="entry name" value="P-loop containing nucleotide triphosphate hydrolases"/>
    <property type="match status" value="1"/>
</dbReference>
<sequence>MIELDGVSKIYKTGAVELRALDSVNLTIADGDLVAIMGPSGSGKSTMMNILGCLDVPSEGRYRLDGIDVGRLRDNRLADIRNTRIGFVFQSFNLIPRTSAARNVELPLIYAGVGGRARRTRARAALERVGLGERIRHMPNELSGGQQQRVAIARALVTEPTMILADEPTGNLDSVSTVEIMRLLVELNDAGRTVLLITHEDEVAAFAKRVVRLRDGRIVSDVRQERVGVSG</sequence>
<dbReference type="Pfam" id="PF00005">
    <property type="entry name" value="ABC_tran"/>
    <property type="match status" value="1"/>
</dbReference>
<reference evidence="6" key="1">
    <citation type="journal article" date="2019" name="Int. J. Syst. Evol. Microbiol.">
        <title>The Global Catalogue of Microorganisms (GCM) 10K type strain sequencing project: providing services to taxonomists for standard genome sequencing and annotation.</title>
        <authorList>
            <consortium name="The Broad Institute Genomics Platform"/>
            <consortium name="The Broad Institute Genome Sequencing Center for Infectious Disease"/>
            <person name="Wu L."/>
            <person name="Ma J."/>
        </authorList>
    </citation>
    <scope>NUCLEOTIDE SEQUENCE [LARGE SCALE GENOMIC DNA]</scope>
    <source>
        <strain evidence="6">JCM 12165</strain>
    </source>
</reference>
<evidence type="ECO:0000256" key="2">
    <source>
        <dbReference type="ARBA" id="ARBA00022741"/>
    </source>
</evidence>
<evidence type="ECO:0000256" key="1">
    <source>
        <dbReference type="ARBA" id="ARBA00022448"/>
    </source>
</evidence>
<evidence type="ECO:0000256" key="3">
    <source>
        <dbReference type="ARBA" id="ARBA00022840"/>
    </source>
</evidence>
<dbReference type="InterPro" id="IPR027417">
    <property type="entry name" value="P-loop_NTPase"/>
</dbReference>
<dbReference type="InterPro" id="IPR015854">
    <property type="entry name" value="ABC_transpr_LolD-like"/>
</dbReference>
<dbReference type="InterPro" id="IPR003439">
    <property type="entry name" value="ABC_transporter-like_ATP-bd"/>
</dbReference>
<evidence type="ECO:0000313" key="6">
    <source>
        <dbReference type="Proteomes" id="UP001597145"/>
    </source>
</evidence>
<dbReference type="PANTHER" id="PTHR24220">
    <property type="entry name" value="IMPORT ATP-BINDING PROTEIN"/>
    <property type="match status" value="1"/>
</dbReference>
<dbReference type="GO" id="GO:0005524">
    <property type="term" value="F:ATP binding"/>
    <property type="evidence" value="ECO:0007669"/>
    <property type="project" value="UniProtKB-KW"/>
</dbReference>
<dbReference type="RefSeq" id="WP_343973009.1">
    <property type="nucleotide sequence ID" value="NZ_BAAAJG010000003.1"/>
</dbReference>
<dbReference type="EMBL" id="JBHUCP010000048">
    <property type="protein sequence ID" value="MFD1534994.1"/>
    <property type="molecule type" value="Genomic_DNA"/>
</dbReference>
<keyword evidence="2" id="KW-0547">Nucleotide-binding</keyword>
<name>A0ABW4FWS7_9PSEU</name>
<keyword evidence="6" id="KW-1185">Reference proteome</keyword>
<dbReference type="PROSITE" id="PS50893">
    <property type="entry name" value="ABC_TRANSPORTER_2"/>
    <property type="match status" value="1"/>
</dbReference>
<dbReference type="InterPro" id="IPR003593">
    <property type="entry name" value="AAA+_ATPase"/>
</dbReference>
<keyword evidence="1" id="KW-0813">Transport</keyword>
<evidence type="ECO:0000313" key="5">
    <source>
        <dbReference type="EMBL" id="MFD1534994.1"/>
    </source>
</evidence>
<gene>
    <name evidence="5" type="ORF">ACFSCY_36845</name>
</gene>
<dbReference type="SUPFAM" id="SSF52540">
    <property type="entry name" value="P-loop containing nucleoside triphosphate hydrolases"/>
    <property type="match status" value="1"/>
</dbReference>